<evidence type="ECO:0000313" key="1">
    <source>
        <dbReference type="EMBL" id="GAI83992.1"/>
    </source>
</evidence>
<sequence>PLLTKTPEGDSITKLLLTQMETLQKDIREGQKSTPEIQALTQQLDQLRDTLHNEQLARIQEQNATSSKELAGYIGRLEQQIKAIAEGKQVESRIGLLSKVVDAGTEELKGIRSDLKPLAQSFLERGAAPGEKTAVEKKGFGTGLDKGIERAHEATELEDSLFFGKS</sequence>
<reference evidence="1" key="1">
    <citation type="journal article" date="2014" name="Front. Microbiol.">
        <title>High frequency of phylogenetically diverse reductive dehalogenase-homologous genes in deep subseafloor sedimentary metagenomes.</title>
        <authorList>
            <person name="Kawai M."/>
            <person name="Futagami T."/>
            <person name="Toyoda A."/>
            <person name="Takaki Y."/>
            <person name="Nishi S."/>
            <person name="Hori S."/>
            <person name="Arai W."/>
            <person name="Tsubouchi T."/>
            <person name="Morono Y."/>
            <person name="Uchiyama I."/>
            <person name="Ito T."/>
            <person name="Fujiyama A."/>
            <person name="Inagaki F."/>
            <person name="Takami H."/>
        </authorList>
    </citation>
    <scope>NUCLEOTIDE SEQUENCE</scope>
    <source>
        <strain evidence="1">Expedition CK06-06</strain>
    </source>
</reference>
<name>X1RTE7_9ZZZZ</name>
<proteinExistence type="predicted"/>
<protein>
    <submittedName>
        <fullName evidence="1">Uncharacterized protein</fullName>
    </submittedName>
</protein>
<dbReference type="AlphaFoldDB" id="X1RTE7"/>
<gene>
    <name evidence="1" type="ORF">S12H4_21538</name>
</gene>
<organism evidence="1">
    <name type="scientific">marine sediment metagenome</name>
    <dbReference type="NCBI Taxonomy" id="412755"/>
    <lineage>
        <taxon>unclassified sequences</taxon>
        <taxon>metagenomes</taxon>
        <taxon>ecological metagenomes</taxon>
    </lineage>
</organism>
<feature type="non-terminal residue" evidence="1">
    <location>
        <position position="1"/>
    </location>
</feature>
<accession>X1RTE7</accession>
<comment type="caution">
    <text evidence="1">The sequence shown here is derived from an EMBL/GenBank/DDBJ whole genome shotgun (WGS) entry which is preliminary data.</text>
</comment>
<dbReference type="EMBL" id="BARW01011087">
    <property type="protein sequence ID" value="GAI83992.1"/>
    <property type="molecule type" value="Genomic_DNA"/>
</dbReference>